<evidence type="ECO:0000256" key="2">
    <source>
        <dbReference type="ARBA" id="ARBA00005062"/>
    </source>
</evidence>
<name>A0ABY8IY35_9BACI</name>
<keyword evidence="7 10" id="KW-0791">Threonine biosynthesis</keyword>
<keyword evidence="15" id="KW-1185">Reference proteome</keyword>
<proteinExistence type="inferred from homology"/>
<dbReference type="NCBIfam" id="NF004912">
    <property type="entry name" value="PRK06270.1"/>
    <property type="match status" value="1"/>
</dbReference>
<keyword evidence="8 10" id="KW-0560">Oxidoreductase</keyword>
<dbReference type="NCBIfam" id="NF004976">
    <property type="entry name" value="PRK06349.1"/>
    <property type="match status" value="1"/>
</dbReference>
<dbReference type="SUPFAM" id="SSF55347">
    <property type="entry name" value="Glyceraldehyde-3-phosphate dehydrogenase-like, C-terminal domain"/>
    <property type="match status" value="1"/>
</dbReference>
<protein>
    <recommendedName>
        <fullName evidence="5 10">Homoserine dehydrogenase</fullName>
        <ecNumber evidence="4 10">1.1.1.3</ecNumber>
    </recommendedName>
</protein>
<keyword evidence="6 10" id="KW-0028">Amino-acid biosynthesis</keyword>
<dbReference type="EMBL" id="CP121671">
    <property type="protein sequence ID" value="WFT74209.1"/>
    <property type="molecule type" value="Genomic_DNA"/>
</dbReference>
<evidence type="ECO:0000259" key="12">
    <source>
        <dbReference type="Pfam" id="PF00742"/>
    </source>
</evidence>
<evidence type="ECO:0000256" key="11">
    <source>
        <dbReference type="RuleBase" id="RU004171"/>
    </source>
</evidence>
<comment type="catalytic activity">
    <reaction evidence="10">
        <text>L-homoserine + NADP(+) = L-aspartate 4-semialdehyde + NADPH + H(+)</text>
        <dbReference type="Rhea" id="RHEA:15761"/>
        <dbReference type="ChEBI" id="CHEBI:15378"/>
        <dbReference type="ChEBI" id="CHEBI:57476"/>
        <dbReference type="ChEBI" id="CHEBI:57783"/>
        <dbReference type="ChEBI" id="CHEBI:58349"/>
        <dbReference type="ChEBI" id="CHEBI:537519"/>
        <dbReference type="EC" id="1.1.1.3"/>
    </reaction>
</comment>
<comment type="pathway">
    <text evidence="1 10">Amino-acid biosynthesis; L-threonine biosynthesis; L-threonine from L-aspartate: step 3/5.</text>
</comment>
<feature type="domain" description="Aspartate/homoserine dehydrogenase NAD-binding" evidence="13">
    <location>
        <begin position="9"/>
        <end position="153"/>
    </location>
</feature>
<comment type="similarity">
    <text evidence="3 11">Belongs to the homoserine dehydrogenase family.</text>
</comment>
<dbReference type="PANTHER" id="PTHR43331">
    <property type="entry name" value="HOMOSERINE DEHYDROGENASE"/>
    <property type="match status" value="1"/>
</dbReference>
<dbReference type="Gene3D" id="3.30.360.10">
    <property type="entry name" value="Dihydrodipicolinate Reductase, domain 2"/>
    <property type="match status" value="1"/>
</dbReference>
<evidence type="ECO:0000256" key="1">
    <source>
        <dbReference type="ARBA" id="ARBA00005056"/>
    </source>
</evidence>
<organism evidence="14 15">
    <name type="scientific">Halobacillus naozhouensis</name>
    <dbReference type="NCBI Taxonomy" id="554880"/>
    <lineage>
        <taxon>Bacteria</taxon>
        <taxon>Bacillati</taxon>
        <taxon>Bacillota</taxon>
        <taxon>Bacilli</taxon>
        <taxon>Bacillales</taxon>
        <taxon>Bacillaceae</taxon>
        <taxon>Halobacillus</taxon>
    </lineage>
</organism>
<feature type="domain" description="Homoserine dehydrogenase catalytic" evidence="12">
    <location>
        <begin position="162"/>
        <end position="339"/>
    </location>
</feature>
<dbReference type="InterPro" id="IPR022697">
    <property type="entry name" value="HDH_short"/>
</dbReference>
<evidence type="ECO:0000259" key="13">
    <source>
        <dbReference type="Pfam" id="PF03447"/>
    </source>
</evidence>
<evidence type="ECO:0000256" key="6">
    <source>
        <dbReference type="ARBA" id="ARBA00022605"/>
    </source>
</evidence>
<evidence type="ECO:0000256" key="4">
    <source>
        <dbReference type="ARBA" id="ARBA00013213"/>
    </source>
</evidence>
<evidence type="ECO:0000256" key="10">
    <source>
        <dbReference type="RuleBase" id="RU000579"/>
    </source>
</evidence>
<gene>
    <name evidence="14" type="ORF">P9989_17865</name>
</gene>
<evidence type="ECO:0000256" key="8">
    <source>
        <dbReference type="ARBA" id="ARBA00023002"/>
    </source>
</evidence>
<dbReference type="InterPro" id="IPR001342">
    <property type="entry name" value="HDH_cat"/>
</dbReference>
<evidence type="ECO:0000256" key="9">
    <source>
        <dbReference type="ARBA" id="ARBA00023167"/>
    </source>
</evidence>
<dbReference type="Gene3D" id="3.40.50.720">
    <property type="entry name" value="NAD(P)-binding Rossmann-like Domain"/>
    <property type="match status" value="1"/>
</dbReference>
<accession>A0ABY8IY35</accession>
<dbReference type="RefSeq" id="WP_283076209.1">
    <property type="nucleotide sequence ID" value="NZ_CP121671.1"/>
</dbReference>
<dbReference type="Pfam" id="PF03447">
    <property type="entry name" value="NAD_binding_3"/>
    <property type="match status" value="1"/>
</dbReference>
<evidence type="ECO:0000256" key="7">
    <source>
        <dbReference type="ARBA" id="ARBA00022697"/>
    </source>
</evidence>
<dbReference type="Proteomes" id="UP001221597">
    <property type="component" value="Chromosome"/>
</dbReference>
<dbReference type="PIRSF" id="PIRSF036497">
    <property type="entry name" value="HDH_short"/>
    <property type="match status" value="1"/>
</dbReference>
<keyword evidence="10" id="KW-0521">NADP</keyword>
<dbReference type="Pfam" id="PF00742">
    <property type="entry name" value="Homoserine_dh"/>
    <property type="match status" value="1"/>
</dbReference>
<evidence type="ECO:0000313" key="14">
    <source>
        <dbReference type="EMBL" id="WFT74209.1"/>
    </source>
</evidence>
<comment type="pathway">
    <text evidence="2 10">Amino-acid biosynthesis; L-methionine biosynthesis via de novo pathway; L-homoserine from L-aspartate: step 3/3.</text>
</comment>
<dbReference type="PROSITE" id="PS01042">
    <property type="entry name" value="HOMOSER_DHGENASE"/>
    <property type="match status" value="1"/>
</dbReference>
<evidence type="ECO:0000256" key="3">
    <source>
        <dbReference type="ARBA" id="ARBA00006753"/>
    </source>
</evidence>
<dbReference type="EC" id="1.1.1.3" evidence="4 10"/>
<dbReference type="PANTHER" id="PTHR43331:SF1">
    <property type="entry name" value="HOMOSERINE DEHYDROGENASE"/>
    <property type="match status" value="1"/>
</dbReference>
<dbReference type="InterPro" id="IPR019811">
    <property type="entry name" value="HDH_CS"/>
</dbReference>
<dbReference type="SUPFAM" id="SSF51735">
    <property type="entry name" value="NAD(P)-binding Rossmann-fold domains"/>
    <property type="match status" value="1"/>
</dbReference>
<reference evidence="14 15" key="1">
    <citation type="submission" date="2023-04" db="EMBL/GenBank/DDBJ databases">
        <title>Genome sequence of Halobacillus naozhouensis KACC 21980.</title>
        <authorList>
            <person name="Kim S."/>
            <person name="Heo J."/>
            <person name="Kwon S.-W."/>
        </authorList>
    </citation>
    <scope>NUCLEOTIDE SEQUENCE [LARGE SCALE GENOMIC DNA]</scope>
    <source>
        <strain evidence="14 15">KCTC 13234</strain>
    </source>
</reference>
<dbReference type="GO" id="GO:0004412">
    <property type="term" value="F:homoserine dehydrogenase activity"/>
    <property type="evidence" value="ECO:0007669"/>
    <property type="project" value="UniProtKB-EC"/>
</dbReference>
<dbReference type="InterPro" id="IPR036291">
    <property type="entry name" value="NAD(P)-bd_dom_sf"/>
</dbReference>
<sequence>MTHKLAFVGFGVVGSGLAEILLDKQDMLANQVGLEAEIVAISDLNLGSIYHPDGLNLQTLLDVVEEDNSLENYPEHPGLIRGWDSLQTIRQTNADTIVEVTPTDVETGQPAIDHCREAFQNKKNLITTNKGPVALQYKELSALAEENGVGWGFEGTVMSGTPTLRMPTVSLSGNTINEIRGILNGTTNFILSKMEEDMTYDDALAQAQERGYAEADPTSDVEGHDILYKVVILANVVMDVPLAKDEVECQGMKDLTAEDIDEAKSEGKRWKLLARITHQDGKVQASVKPEKLSLDESLSSVMGATNAITYECDLSGPITVTGAGAGRLETGFSLLTDLINMNKTRIYEMR</sequence>
<keyword evidence="9 10" id="KW-0486">Methionine biosynthesis</keyword>
<dbReference type="InterPro" id="IPR005106">
    <property type="entry name" value="Asp/hSer_DH_NAD-bd"/>
</dbReference>
<evidence type="ECO:0000256" key="5">
    <source>
        <dbReference type="ARBA" id="ARBA00013376"/>
    </source>
</evidence>
<evidence type="ECO:0000313" key="15">
    <source>
        <dbReference type="Proteomes" id="UP001221597"/>
    </source>
</evidence>